<reference evidence="1" key="1">
    <citation type="submission" date="2018-11" db="EMBL/GenBank/DDBJ databases">
        <authorList>
            <consortium name="Genoscope - CEA"/>
            <person name="William W."/>
        </authorList>
    </citation>
    <scope>NUCLEOTIDE SEQUENCE</scope>
</reference>
<gene>
    <name evidence="1" type="ORF">BOLC8T52061H</name>
</gene>
<dbReference type="PANTHER" id="PTHR47215:SF6">
    <property type="entry name" value="FAD-BINDING FR-TYPE DOMAIN-CONTAINING PROTEIN"/>
    <property type="match status" value="1"/>
</dbReference>
<evidence type="ECO:0000313" key="1">
    <source>
        <dbReference type="EMBL" id="VDD58832.1"/>
    </source>
</evidence>
<sequence length="92" mass="10043">MFILRRPQLTRHLRNNRFASVVSTAAVRQDATLWTPAPLSLIESAAESLFHISVSDPAATGVVLCGQRQMAEEVTSTLVADGVSSDKMLKKF</sequence>
<evidence type="ECO:0008006" key="2">
    <source>
        <dbReference type="Google" id="ProtNLM"/>
    </source>
</evidence>
<proteinExistence type="predicted"/>
<name>A0A3P6GSD6_BRAOL</name>
<dbReference type="EMBL" id="LR031879">
    <property type="protein sequence ID" value="VDD58832.1"/>
    <property type="molecule type" value="Genomic_DNA"/>
</dbReference>
<protein>
    <recommendedName>
        <fullName evidence="2">Oxidoreductase FAD/NAD(P)-binding domain-containing protein</fullName>
    </recommendedName>
</protein>
<dbReference type="AlphaFoldDB" id="A0A3P6GSD6"/>
<accession>A0A3P6GSD6</accession>
<dbReference type="PANTHER" id="PTHR47215">
    <property type="match status" value="1"/>
</dbReference>
<organism evidence="1">
    <name type="scientific">Brassica oleracea</name>
    <name type="common">Wild cabbage</name>
    <dbReference type="NCBI Taxonomy" id="3712"/>
    <lineage>
        <taxon>Eukaryota</taxon>
        <taxon>Viridiplantae</taxon>
        <taxon>Streptophyta</taxon>
        <taxon>Embryophyta</taxon>
        <taxon>Tracheophyta</taxon>
        <taxon>Spermatophyta</taxon>
        <taxon>Magnoliopsida</taxon>
        <taxon>eudicotyledons</taxon>
        <taxon>Gunneridae</taxon>
        <taxon>Pentapetalae</taxon>
        <taxon>rosids</taxon>
        <taxon>malvids</taxon>
        <taxon>Brassicales</taxon>
        <taxon>Brassicaceae</taxon>
        <taxon>Brassiceae</taxon>
        <taxon>Brassica</taxon>
    </lineage>
</organism>